<dbReference type="STRING" id="748909.SAMN05192575_10927"/>
<dbReference type="OrthoDB" id="4310518at2"/>
<dbReference type="EMBL" id="PJBV01000016">
    <property type="protein sequence ID" value="PKH41024.1"/>
    <property type="molecule type" value="Genomic_DNA"/>
</dbReference>
<evidence type="ECO:0000313" key="3">
    <source>
        <dbReference type="EMBL" id="SFB37197.1"/>
    </source>
</evidence>
<dbReference type="Proteomes" id="UP000199113">
    <property type="component" value="Unassembled WGS sequence"/>
</dbReference>
<reference evidence="2 5" key="2">
    <citation type="submission" date="2017-12" db="EMBL/GenBank/DDBJ databases">
        <title>Pharmacopeia of the Arctic Ocean.</title>
        <authorList>
            <person name="Collins E."/>
            <person name="Ducluzeau A.-L."/>
        </authorList>
    </citation>
    <scope>NUCLEOTIDE SEQUENCE [LARGE SCALE GENOMIC DNA]</scope>
    <source>
        <strain evidence="2 5">DSM 23325</strain>
    </source>
</reference>
<evidence type="ECO:0000313" key="5">
    <source>
        <dbReference type="Proteomes" id="UP000233565"/>
    </source>
</evidence>
<dbReference type="InterPro" id="IPR007569">
    <property type="entry name" value="DUF559"/>
</dbReference>
<keyword evidence="5" id="KW-1185">Reference proteome</keyword>
<feature type="domain" description="DUF559" evidence="1">
    <location>
        <begin position="214"/>
        <end position="269"/>
    </location>
</feature>
<gene>
    <name evidence="2" type="ORF">CXG46_11295</name>
    <name evidence="3" type="ORF">SAMN05192575_10927</name>
</gene>
<evidence type="ECO:0000313" key="4">
    <source>
        <dbReference type="Proteomes" id="UP000199113"/>
    </source>
</evidence>
<reference evidence="3" key="1">
    <citation type="submission" date="2016-10" db="EMBL/GenBank/DDBJ databases">
        <authorList>
            <person name="de Groot N.N."/>
        </authorList>
    </citation>
    <scope>NUCLEOTIDE SEQUENCE [LARGE SCALE GENOMIC DNA]</scope>
    <source>
        <strain evidence="3">CGMCC 1.10697</strain>
    </source>
</reference>
<name>A0A1I1AGX6_9ACTN</name>
<dbReference type="InterPro" id="IPR011335">
    <property type="entry name" value="Restrct_endonuc-II-like"/>
</dbReference>
<sequence>MKAAPALERLGGVASTQALLRLTNRRQIRRAARQRSIIKVARGRYALPTAQAARAAAVALSGVVCLRSAAAHHGWELKTQPELPEVAINPRRHLPRGRRADVRVAWMNVAEDDVVAGVTTPMKTVLDCARHLPFDEALAIADSALRSGSVTRAEMDSAQVRGAGAAAVRRVLAHADARAANPFESVLRALCIEAGLDVVPQQAIDLTTGTVHPDLVCVIRRLVLEADSWSFHATRKAHRRDCVRYNLLTIHGWRVLRFTWEQVMHEQAYVRWVLRLIVTGRVEQDEVPQAARLSA</sequence>
<proteinExistence type="predicted"/>
<organism evidence="3 4">
    <name type="scientific">Nocardioides alpinus</name>
    <dbReference type="NCBI Taxonomy" id="748909"/>
    <lineage>
        <taxon>Bacteria</taxon>
        <taxon>Bacillati</taxon>
        <taxon>Actinomycetota</taxon>
        <taxon>Actinomycetes</taxon>
        <taxon>Propionibacteriales</taxon>
        <taxon>Nocardioidaceae</taxon>
        <taxon>Nocardioides</taxon>
    </lineage>
</organism>
<dbReference type="AlphaFoldDB" id="A0A1I1AGX6"/>
<dbReference type="Pfam" id="PF04480">
    <property type="entry name" value="DUF559"/>
    <property type="match status" value="1"/>
</dbReference>
<evidence type="ECO:0000259" key="1">
    <source>
        <dbReference type="Pfam" id="PF04480"/>
    </source>
</evidence>
<dbReference type="SUPFAM" id="SSF52980">
    <property type="entry name" value="Restriction endonuclease-like"/>
    <property type="match status" value="1"/>
</dbReference>
<dbReference type="Proteomes" id="UP000233565">
    <property type="component" value="Unassembled WGS sequence"/>
</dbReference>
<accession>A0A1I1AGX6</accession>
<dbReference type="Gene3D" id="3.40.960.10">
    <property type="entry name" value="VSR Endonuclease"/>
    <property type="match status" value="1"/>
</dbReference>
<dbReference type="EMBL" id="FOKC01000009">
    <property type="protein sequence ID" value="SFB37197.1"/>
    <property type="molecule type" value="Genomic_DNA"/>
</dbReference>
<dbReference type="RefSeq" id="WP_091200234.1">
    <property type="nucleotide sequence ID" value="NZ_FOKC01000009.1"/>
</dbReference>
<evidence type="ECO:0000313" key="2">
    <source>
        <dbReference type="EMBL" id="PKH41024.1"/>
    </source>
</evidence>
<protein>
    <submittedName>
        <fullName evidence="2">DUF559 domain-containing protein</fullName>
    </submittedName>
</protein>